<feature type="transmembrane region" description="Helical" evidence="11">
    <location>
        <begin position="173"/>
        <end position="193"/>
    </location>
</feature>
<dbReference type="PROSITE" id="PS50109">
    <property type="entry name" value="HIS_KIN"/>
    <property type="match status" value="1"/>
</dbReference>
<dbReference type="PRINTS" id="PR00344">
    <property type="entry name" value="BCTRLSENSOR"/>
</dbReference>
<evidence type="ECO:0000256" key="3">
    <source>
        <dbReference type="ARBA" id="ARBA00012438"/>
    </source>
</evidence>
<keyword evidence="10" id="KW-0902">Two-component regulatory system</keyword>
<dbReference type="SMART" id="SM00388">
    <property type="entry name" value="HisKA"/>
    <property type="match status" value="1"/>
</dbReference>
<dbReference type="SMART" id="SM00387">
    <property type="entry name" value="HATPase_c"/>
    <property type="match status" value="1"/>
</dbReference>
<dbReference type="InterPro" id="IPR036097">
    <property type="entry name" value="HisK_dim/P_sf"/>
</dbReference>
<evidence type="ECO:0000256" key="11">
    <source>
        <dbReference type="SAM" id="Phobius"/>
    </source>
</evidence>
<keyword evidence="14" id="KW-1185">Reference proteome</keyword>
<evidence type="ECO:0000256" key="6">
    <source>
        <dbReference type="ARBA" id="ARBA00022679"/>
    </source>
</evidence>
<dbReference type="InterPro" id="IPR003594">
    <property type="entry name" value="HATPase_dom"/>
</dbReference>
<dbReference type="InterPro" id="IPR004358">
    <property type="entry name" value="Sig_transdc_His_kin-like_C"/>
</dbReference>
<evidence type="ECO:0000259" key="12">
    <source>
        <dbReference type="PROSITE" id="PS50109"/>
    </source>
</evidence>
<dbReference type="SUPFAM" id="SSF55874">
    <property type="entry name" value="ATPase domain of HSP90 chaperone/DNA topoisomerase II/histidine kinase"/>
    <property type="match status" value="1"/>
</dbReference>
<keyword evidence="6" id="KW-0808">Transferase</keyword>
<feature type="transmembrane region" description="Helical" evidence="11">
    <location>
        <begin position="105"/>
        <end position="124"/>
    </location>
</feature>
<accession>A0A1T4QWD4</accession>
<dbReference type="AlphaFoldDB" id="A0A1T4QWD4"/>
<dbReference type="Gene3D" id="3.30.565.10">
    <property type="entry name" value="Histidine kinase-like ATPase, C-terminal domain"/>
    <property type="match status" value="1"/>
</dbReference>
<comment type="subcellular location">
    <subcellularLocation>
        <location evidence="2">Cell membrane</location>
        <topology evidence="2">Multi-pass membrane protein</topology>
    </subcellularLocation>
</comment>
<dbReference type="GO" id="GO:0005886">
    <property type="term" value="C:plasma membrane"/>
    <property type="evidence" value="ECO:0007669"/>
    <property type="project" value="UniProtKB-SubCell"/>
</dbReference>
<proteinExistence type="predicted"/>
<dbReference type="GO" id="GO:0000155">
    <property type="term" value="F:phosphorelay sensor kinase activity"/>
    <property type="evidence" value="ECO:0007669"/>
    <property type="project" value="InterPro"/>
</dbReference>
<dbReference type="CDD" id="cd00082">
    <property type="entry name" value="HisKA"/>
    <property type="match status" value="1"/>
</dbReference>
<dbReference type="EMBL" id="FUXM01000022">
    <property type="protein sequence ID" value="SKA07771.1"/>
    <property type="molecule type" value="Genomic_DNA"/>
</dbReference>
<keyword evidence="11" id="KW-0812">Transmembrane</keyword>
<keyword evidence="7" id="KW-0547">Nucleotide-binding</keyword>
<dbReference type="InterPro" id="IPR050980">
    <property type="entry name" value="2C_sensor_his_kinase"/>
</dbReference>
<feature type="transmembrane region" description="Helical" evidence="11">
    <location>
        <begin position="131"/>
        <end position="153"/>
    </location>
</feature>
<dbReference type="InterPro" id="IPR036890">
    <property type="entry name" value="HATPase_C_sf"/>
</dbReference>
<dbReference type="InterPro" id="IPR003661">
    <property type="entry name" value="HisK_dim/P_dom"/>
</dbReference>
<dbReference type="EC" id="2.7.13.3" evidence="3"/>
<comment type="catalytic activity">
    <reaction evidence="1">
        <text>ATP + protein L-histidine = ADP + protein N-phospho-L-histidine.</text>
        <dbReference type="EC" id="2.7.13.3"/>
    </reaction>
</comment>
<evidence type="ECO:0000256" key="4">
    <source>
        <dbReference type="ARBA" id="ARBA00022475"/>
    </source>
</evidence>
<protein>
    <recommendedName>
        <fullName evidence="3">histidine kinase</fullName>
        <ecNumber evidence="3">2.7.13.3</ecNumber>
    </recommendedName>
</protein>
<organism evidence="13 14">
    <name type="scientific">Carboxydocella sporoproducens DSM 16521</name>
    <dbReference type="NCBI Taxonomy" id="1121270"/>
    <lineage>
        <taxon>Bacteria</taxon>
        <taxon>Bacillati</taxon>
        <taxon>Bacillota</taxon>
        <taxon>Clostridia</taxon>
        <taxon>Eubacteriales</taxon>
        <taxon>Clostridiales Family XVI. Incertae Sedis</taxon>
        <taxon>Carboxydocella</taxon>
    </lineage>
</organism>
<evidence type="ECO:0000256" key="2">
    <source>
        <dbReference type="ARBA" id="ARBA00004651"/>
    </source>
</evidence>
<dbReference type="InterPro" id="IPR005467">
    <property type="entry name" value="His_kinase_dom"/>
</dbReference>
<keyword evidence="8 13" id="KW-0418">Kinase</keyword>
<sequence length="442" mass="49596">MAKKILVICFLMLALVGPPLFQPLAELAVNYYEKAGISGEGMVLLGLAYGFLYYFLLDLVPMLLSFTLWKLSWPLGKKVAAIVAFLAFIGAESYAYFLGGETPPWFLTLAIWFWSFALVMVITMADYKPPLTVLFLMPLSLATMEWLRFWPLWPQGQLAYALAEVSSFLGDATAISLILVSLAILTALLTIVATQLQAMYYHSYKAAVQSGEERLRWLELRNLQEMHTLVHDLKTPLTTIAGLNSLVGLLTVQEQIREYSEKIAQAVDNASAMVSEILAEAKRTRISVGDLVNYIRAHVLPRYTGQTVIFDIQGAERELAINHIRITRALINILENAFEATAHQPDARIKFSTRGHDGWVEFIIEDNGPGMEPEQLEKIWEWGFSTKKQPSGLGLFFVKQVITQHQGKIEISSIRGQGTRIKILLPEEREGGSLLGQNPDYR</sequence>
<evidence type="ECO:0000313" key="14">
    <source>
        <dbReference type="Proteomes" id="UP000189933"/>
    </source>
</evidence>
<name>A0A1T4QWD4_9FIRM</name>
<dbReference type="GO" id="GO:0005524">
    <property type="term" value="F:ATP binding"/>
    <property type="evidence" value="ECO:0007669"/>
    <property type="project" value="UniProtKB-KW"/>
</dbReference>
<evidence type="ECO:0000256" key="8">
    <source>
        <dbReference type="ARBA" id="ARBA00022777"/>
    </source>
</evidence>
<gene>
    <name evidence="13" type="ORF">SAMN02745885_01823</name>
</gene>
<keyword evidence="5" id="KW-0597">Phosphoprotein</keyword>
<evidence type="ECO:0000256" key="7">
    <source>
        <dbReference type="ARBA" id="ARBA00022741"/>
    </source>
</evidence>
<dbReference type="PANTHER" id="PTHR44936:SF10">
    <property type="entry name" value="SENSOR PROTEIN RSTB"/>
    <property type="match status" value="1"/>
</dbReference>
<keyword evidence="4" id="KW-1003">Cell membrane</keyword>
<feature type="domain" description="Histidine kinase" evidence="12">
    <location>
        <begin position="228"/>
        <end position="429"/>
    </location>
</feature>
<feature type="transmembrane region" description="Helical" evidence="11">
    <location>
        <begin position="81"/>
        <end position="99"/>
    </location>
</feature>
<dbReference type="OrthoDB" id="84942at2"/>
<dbReference type="PANTHER" id="PTHR44936">
    <property type="entry name" value="SENSOR PROTEIN CREC"/>
    <property type="match status" value="1"/>
</dbReference>
<dbReference type="Pfam" id="PF02518">
    <property type="entry name" value="HATPase_c"/>
    <property type="match status" value="1"/>
</dbReference>
<reference evidence="14" key="1">
    <citation type="submission" date="2017-02" db="EMBL/GenBank/DDBJ databases">
        <authorList>
            <person name="Varghese N."/>
            <person name="Submissions S."/>
        </authorList>
    </citation>
    <scope>NUCLEOTIDE SEQUENCE [LARGE SCALE GENOMIC DNA]</scope>
    <source>
        <strain evidence="14">DSM 16521</strain>
    </source>
</reference>
<keyword evidence="11" id="KW-0472">Membrane</keyword>
<dbReference type="Proteomes" id="UP000189933">
    <property type="component" value="Unassembled WGS sequence"/>
</dbReference>
<evidence type="ECO:0000256" key="9">
    <source>
        <dbReference type="ARBA" id="ARBA00022840"/>
    </source>
</evidence>
<keyword evidence="9" id="KW-0067">ATP-binding</keyword>
<evidence type="ECO:0000256" key="10">
    <source>
        <dbReference type="ARBA" id="ARBA00023012"/>
    </source>
</evidence>
<keyword evidence="11" id="KW-1133">Transmembrane helix</keyword>
<evidence type="ECO:0000256" key="1">
    <source>
        <dbReference type="ARBA" id="ARBA00000085"/>
    </source>
</evidence>
<feature type="transmembrane region" description="Helical" evidence="11">
    <location>
        <begin position="51"/>
        <end position="69"/>
    </location>
</feature>
<evidence type="ECO:0000313" key="13">
    <source>
        <dbReference type="EMBL" id="SKA07771.1"/>
    </source>
</evidence>
<dbReference type="SUPFAM" id="SSF47384">
    <property type="entry name" value="Homodimeric domain of signal transducing histidine kinase"/>
    <property type="match status" value="1"/>
</dbReference>
<dbReference type="Gene3D" id="1.10.287.130">
    <property type="match status" value="1"/>
</dbReference>
<dbReference type="RefSeq" id="WP_078665861.1">
    <property type="nucleotide sequence ID" value="NZ_FUXM01000022.1"/>
</dbReference>
<dbReference type="Pfam" id="PF00512">
    <property type="entry name" value="HisKA"/>
    <property type="match status" value="1"/>
</dbReference>
<evidence type="ECO:0000256" key="5">
    <source>
        <dbReference type="ARBA" id="ARBA00022553"/>
    </source>
</evidence>